<evidence type="ECO:0000313" key="6">
    <source>
        <dbReference type="Proteomes" id="UP001383192"/>
    </source>
</evidence>
<feature type="compositionally biased region" description="Basic and acidic residues" evidence="3">
    <location>
        <begin position="1"/>
        <end position="24"/>
    </location>
</feature>
<reference evidence="5 6" key="1">
    <citation type="submission" date="2024-01" db="EMBL/GenBank/DDBJ databases">
        <title>A draft genome for a cacao thread blight-causing isolate of Paramarasmius palmivorus.</title>
        <authorList>
            <person name="Baruah I.K."/>
            <person name="Bukari Y."/>
            <person name="Amoako-Attah I."/>
            <person name="Meinhardt L.W."/>
            <person name="Bailey B.A."/>
            <person name="Cohen S.P."/>
        </authorList>
    </citation>
    <scope>NUCLEOTIDE SEQUENCE [LARGE SCALE GENOMIC DNA]</scope>
    <source>
        <strain evidence="5 6">GH-12</strain>
    </source>
</reference>
<feature type="region of interest" description="Disordered" evidence="3">
    <location>
        <begin position="1"/>
        <end position="26"/>
    </location>
</feature>
<keyword evidence="4" id="KW-0812">Transmembrane</keyword>
<evidence type="ECO:0000313" key="5">
    <source>
        <dbReference type="EMBL" id="KAK7026837.1"/>
    </source>
</evidence>
<dbReference type="PANTHER" id="PTHR33365">
    <property type="entry name" value="YALI0B05434P"/>
    <property type="match status" value="1"/>
</dbReference>
<comment type="caution">
    <text evidence="5">The sequence shown here is derived from an EMBL/GenBank/DDBJ whole genome shotgun (WGS) entry which is preliminary data.</text>
</comment>
<protein>
    <submittedName>
        <fullName evidence="5">Uncharacterized protein</fullName>
    </submittedName>
</protein>
<evidence type="ECO:0000256" key="4">
    <source>
        <dbReference type="SAM" id="Phobius"/>
    </source>
</evidence>
<dbReference type="PANTHER" id="PTHR33365:SF4">
    <property type="entry name" value="CYCLOCHLOROTINE BIOSYNTHESIS PROTEIN O"/>
    <property type="match status" value="1"/>
</dbReference>
<evidence type="ECO:0000256" key="2">
    <source>
        <dbReference type="ARBA" id="ARBA00035112"/>
    </source>
</evidence>
<dbReference type="Pfam" id="PF11807">
    <property type="entry name" value="UstYa"/>
    <property type="match status" value="1"/>
</dbReference>
<dbReference type="AlphaFoldDB" id="A0AAW0BKA6"/>
<keyword evidence="4" id="KW-1133">Transmembrane helix</keyword>
<comment type="similarity">
    <text evidence="2">Belongs to the ustYa family.</text>
</comment>
<keyword evidence="4" id="KW-0472">Membrane</keyword>
<organism evidence="5 6">
    <name type="scientific">Paramarasmius palmivorus</name>
    <dbReference type="NCBI Taxonomy" id="297713"/>
    <lineage>
        <taxon>Eukaryota</taxon>
        <taxon>Fungi</taxon>
        <taxon>Dikarya</taxon>
        <taxon>Basidiomycota</taxon>
        <taxon>Agaricomycotina</taxon>
        <taxon>Agaricomycetes</taxon>
        <taxon>Agaricomycetidae</taxon>
        <taxon>Agaricales</taxon>
        <taxon>Marasmiineae</taxon>
        <taxon>Marasmiaceae</taxon>
        <taxon>Paramarasmius</taxon>
    </lineage>
</organism>
<proteinExistence type="inferred from homology"/>
<accession>A0AAW0BKA6</accession>
<name>A0AAW0BKA6_9AGAR</name>
<keyword evidence="6" id="KW-1185">Reference proteome</keyword>
<dbReference type="Proteomes" id="UP001383192">
    <property type="component" value="Unassembled WGS sequence"/>
</dbReference>
<feature type="transmembrane region" description="Helical" evidence="4">
    <location>
        <begin position="44"/>
        <end position="64"/>
    </location>
</feature>
<evidence type="ECO:0000256" key="1">
    <source>
        <dbReference type="ARBA" id="ARBA00004685"/>
    </source>
</evidence>
<dbReference type="InterPro" id="IPR021765">
    <property type="entry name" value="UstYa-like"/>
</dbReference>
<dbReference type="EMBL" id="JAYKXP010000099">
    <property type="protein sequence ID" value="KAK7026837.1"/>
    <property type="molecule type" value="Genomic_DNA"/>
</dbReference>
<gene>
    <name evidence="5" type="ORF">VNI00_015379</name>
</gene>
<evidence type="ECO:0000256" key="3">
    <source>
        <dbReference type="SAM" id="MobiDB-lite"/>
    </source>
</evidence>
<comment type="pathway">
    <text evidence="1">Mycotoxin biosynthesis.</text>
</comment>
<sequence length="260" mass="30054">MARVDEAREPLLHDDDSDTQERKSTTTCNDSRCYHARRMTGTKIIMAVQSFVIVVLIVLVFRLANKHTPLLYSPVNHLLEDRVVHFHAAVGNDTTIYMEDPSPEVDKVWEALYNNGASRISKHDADQLPLQTVRIPGDPDHYVVALDVFHQLHCLNIMRKALHRDYYQQLHAHAGHMKEAQEDENMHVSHCVEHLRQSIICASDVSTIVWQWNPEKNRTMGRSGVPHTCRNFEKISEWAAQPENRLRFEDFDLHVNPPRS</sequence>
<dbReference type="GO" id="GO:0043386">
    <property type="term" value="P:mycotoxin biosynthetic process"/>
    <property type="evidence" value="ECO:0007669"/>
    <property type="project" value="InterPro"/>
</dbReference>